<feature type="region of interest" description="Disordered" evidence="1">
    <location>
        <begin position="174"/>
        <end position="213"/>
    </location>
</feature>
<comment type="caution">
    <text evidence="2">The sequence shown here is derived from an EMBL/GenBank/DDBJ whole genome shotgun (WGS) entry which is preliminary data.</text>
</comment>
<organism evidence="2 3">
    <name type="scientific">Rhizopus delemar</name>
    <dbReference type="NCBI Taxonomy" id="936053"/>
    <lineage>
        <taxon>Eukaryota</taxon>
        <taxon>Fungi</taxon>
        <taxon>Fungi incertae sedis</taxon>
        <taxon>Mucoromycota</taxon>
        <taxon>Mucoromycotina</taxon>
        <taxon>Mucoromycetes</taxon>
        <taxon>Mucorales</taxon>
        <taxon>Mucorineae</taxon>
        <taxon>Rhizopodaceae</taxon>
        <taxon>Rhizopus</taxon>
    </lineage>
</organism>
<name>A0A9P7C716_9FUNG</name>
<accession>A0A9P7C716</accession>
<gene>
    <name evidence="2" type="ORF">G6F50_014610</name>
</gene>
<evidence type="ECO:0000313" key="3">
    <source>
        <dbReference type="Proteomes" id="UP000740926"/>
    </source>
</evidence>
<keyword evidence="3" id="KW-1185">Reference proteome</keyword>
<evidence type="ECO:0000313" key="2">
    <source>
        <dbReference type="EMBL" id="KAG1538800.1"/>
    </source>
</evidence>
<sequence>MFTAPWPLRGLVRRTDVHVVVAGGRAAVRDLAVDQIAFNAVGHHVDGHRAAHARAIARHAERAGKAHDHLGGFRRHVHAARVQQVGHLADARLDVAGADVDGNRRAHARLAVRAGGRARHGGQPAQVARRDGDVARRRRGARGAPAFAGLHAGAVARGHHGVRGLAVACLRAPGARQPAQPEDPGGAGSRFADHGRGTHQEPGPRRGIARTRE</sequence>
<protein>
    <submittedName>
        <fullName evidence="2">Uncharacterized protein</fullName>
    </submittedName>
</protein>
<reference evidence="2 3" key="1">
    <citation type="journal article" date="2020" name="Microb. Genom.">
        <title>Genetic diversity of clinical and environmental Mucorales isolates obtained from an investigation of mucormycosis cases among solid organ transplant recipients.</title>
        <authorList>
            <person name="Nguyen M.H."/>
            <person name="Kaul D."/>
            <person name="Muto C."/>
            <person name="Cheng S.J."/>
            <person name="Richter R.A."/>
            <person name="Bruno V.M."/>
            <person name="Liu G."/>
            <person name="Beyhan S."/>
            <person name="Sundermann A.J."/>
            <person name="Mounaud S."/>
            <person name="Pasculle A.W."/>
            <person name="Nierman W.C."/>
            <person name="Driscoll E."/>
            <person name="Cumbie R."/>
            <person name="Clancy C.J."/>
            <person name="Dupont C.L."/>
        </authorList>
    </citation>
    <scope>NUCLEOTIDE SEQUENCE [LARGE SCALE GENOMIC DNA]</scope>
    <source>
        <strain evidence="2 3">GL24</strain>
    </source>
</reference>
<dbReference type="AlphaFoldDB" id="A0A9P7C716"/>
<proteinExistence type="predicted"/>
<dbReference type="EMBL" id="JAANIU010007155">
    <property type="protein sequence ID" value="KAG1538800.1"/>
    <property type="molecule type" value="Genomic_DNA"/>
</dbReference>
<dbReference type="Proteomes" id="UP000740926">
    <property type="component" value="Unassembled WGS sequence"/>
</dbReference>
<feature type="compositionally biased region" description="Basic and acidic residues" evidence="1">
    <location>
        <begin position="191"/>
        <end position="213"/>
    </location>
</feature>
<evidence type="ECO:0000256" key="1">
    <source>
        <dbReference type="SAM" id="MobiDB-lite"/>
    </source>
</evidence>